<proteinExistence type="predicted"/>
<keyword evidence="3" id="KW-1185">Reference proteome</keyword>
<accession>A0ABS2AVG4</accession>
<feature type="region of interest" description="Disordered" evidence="1">
    <location>
        <begin position="1"/>
        <end position="97"/>
    </location>
</feature>
<feature type="compositionally biased region" description="Acidic residues" evidence="1">
    <location>
        <begin position="24"/>
        <end position="49"/>
    </location>
</feature>
<reference evidence="2 3" key="1">
    <citation type="submission" date="2021-01" db="EMBL/GenBank/DDBJ databases">
        <title>Actinoplanes sp. nov. LDG1-06 isolated from lichen.</title>
        <authorList>
            <person name="Saeng-In P."/>
            <person name="Phongsopitanun W."/>
            <person name="Kanchanasin P."/>
            <person name="Yuki M."/>
            <person name="Kudo T."/>
            <person name="Ohkuma M."/>
            <person name="Tanasupawat S."/>
        </authorList>
    </citation>
    <scope>NUCLEOTIDE SEQUENCE [LARGE SCALE GENOMIC DNA]</scope>
    <source>
        <strain evidence="2 3">LDG1-06</strain>
    </source>
</reference>
<evidence type="ECO:0000256" key="1">
    <source>
        <dbReference type="SAM" id="MobiDB-lite"/>
    </source>
</evidence>
<sequence>MLSAAERAAAIRASIRARTSAALDDGDDQDDAEPLDQDDQDDADQDDDPGPSTARALRDLARQFLDSRTPRPARNSSPRPVAAPDNSGPPAPKSSGSVPIARLIQALGFSFSDHRRRVPGACPILVGGRECPSLGVIVEISWSNPAVKGTVPACVNCAHSIRQASSREGEELPDIRYA</sequence>
<feature type="compositionally biased region" description="Low complexity" evidence="1">
    <location>
        <begin position="1"/>
        <end position="23"/>
    </location>
</feature>
<name>A0ABS2AVG4_9ACTN</name>
<dbReference type="RefSeq" id="WP_203384215.1">
    <property type="nucleotide sequence ID" value="NZ_JAENHP010000048.1"/>
</dbReference>
<comment type="caution">
    <text evidence="2">The sequence shown here is derived from an EMBL/GenBank/DDBJ whole genome shotgun (WGS) entry which is preliminary data.</text>
</comment>
<dbReference type="EMBL" id="JAENHP010000048">
    <property type="protein sequence ID" value="MBM2623864.1"/>
    <property type="molecule type" value="Genomic_DNA"/>
</dbReference>
<evidence type="ECO:0000313" key="3">
    <source>
        <dbReference type="Proteomes" id="UP000632138"/>
    </source>
</evidence>
<protein>
    <submittedName>
        <fullName evidence="2">Uncharacterized protein</fullName>
    </submittedName>
</protein>
<organism evidence="2 3">
    <name type="scientific">Paractinoplanes ovalisporus</name>
    <dbReference type="NCBI Taxonomy" id="2810368"/>
    <lineage>
        <taxon>Bacteria</taxon>
        <taxon>Bacillati</taxon>
        <taxon>Actinomycetota</taxon>
        <taxon>Actinomycetes</taxon>
        <taxon>Micromonosporales</taxon>
        <taxon>Micromonosporaceae</taxon>
        <taxon>Paractinoplanes</taxon>
    </lineage>
</organism>
<evidence type="ECO:0000313" key="2">
    <source>
        <dbReference type="EMBL" id="MBM2623864.1"/>
    </source>
</evidence>
<gene>
    <name evidence="2" type="ORF">JIG36_51085</name>
</gene>
<dbReference type="Proteomes" id="UP000632138">
    <property type="component" value="Unassembled WGS sequence"/>
</dbReference>